<organism evidence="3">
    <name type="scientific">Alcaligenes xylosoxydans xylosoxydans</name>
    <name type="common">Achromobacter xylosoxidans</name>
    <dbReference type="NCBI Taxonomy" id="85698"/>
    <lineage>
        <taxon>Bacteria</taxon>
        <taxon>Pseudomonadati</taxon>
        <taxon>Pseudomonadota</taxon>
        <taxon>Betaproteobacteria</taxon>
        <taxon>Burkholderiales</taxon>
        <taxon>Alcaligenaceae</taxon>
        <taxon>Achromobacter</taxon>
    </lineage>
</organism>
<feature type="region of interest" description="Disordered" evidence="1">
    <location>
        <begin position="89"/>
        <end position="123"/>
    </location>
</feature>
<sequence>MYNTDIPARAELPTSARLIRSTAIAAAAATVILVTIVLPSEYAVDPTGIGRVLGLTDMGKIKVQLAAEAKADAEKDAAAHAAQLAAANPVTAKPDSHGHAHGPADTSKAANAHGHDHGGEAATGLAATPTAAPAAPAAQTVAAAAPSTADAAAGRSDKLNFVLAPGQGLEVKMAMKAGARTSFDWTANGAVVNFDAHGDGNGRSVSYKKGKGAPSDTGELVAAFDGYHGWYWRNRTEKDVTMTLRTQGDYAEIKRM</sequence>
<keyword evidence="2" id="KW-1133">Transmembrane helix</keyword>
<proteinExistence type="predicted"/>
<feature type="transmembrane region" description="Helical" evidence="2">
    <location>
        <begin position="18"/>
        <end position="38"/>
    </location>
</feature>
<dbReference type="EMBL" id="L31491">
    <property type="protein sequence ID" value="AAA72439.1"/>
    <property type="molecule type" value="Genomic_DNA"/>
</dbReference>
<keyword evidence="2" id="KW-0472">Membrane</keyword>
<geneLocation type="plasmid" evidence="3">
    <name>pTOM9</name>
</geneLocation>
<keyword evidence="2" id="KW-0812">Transmembrane</keyword>
<evidence type="ECO:0000256" key="2">
    <source>
        <dbReference type="SAM" id="Phobius"/>
    </source>
</evidence>
<dbReference type="AlphaFoldDB" id="Q44589"/>
<name>Q44589_ALCXX</name>
<evidence type="ECO:0000256" key="1">
    <source>
        <dbReference type="SAM" id="MobiDB-lite"/>
    </source>
</evidence>
<reference evidence="3" key="1">
    <citation type="thesis" date="1994" institute="Unknown Institution">
        <authorList>
            <person name="Lemke K."/>
        </authorList>
    </citation>
    <scope>NUCLEOTIDE SEQUENCE</scope>
    <source>
        <plasmid evidence="3">pTOM9</plasmid>
    </source>
</reference>
<protein>
    <submittedName>
        <fullName evidence="3">Plasmid pTOM9 from Alcaligenes xylosoxidans nreA and nreB genes</fullName>
    </submittedName>
</protein>
<accession>Q44589</accession>
<keyword evidence="3" id="KW-0614">Plasmid</keyword>
<evidence type="ECO:0000313" key="3">
    <source>
        <dbReference type="EMBL" id="AAA72439.1"/>
    </source>
</evidence>